<accession>V8CA49</accession>
<gene>
    <name evidence="2" type="ORF">HMPREF2086_00994</name>
</gene>
<keyword evidence="1" id="KW-0472">Membrane</keyword>
<comment type="caution">
    <text evidence="2">The sequence shown here is derived from an EMBL/GenBank/DDBJ whole genome shotgun (WGS) entry which is preliminary data.</text>
</comment>
<organism evidence="2 3">
    <name type="scientific">Helicobacter macacae MIT 99-5501</name>
    <dbReference type="NCBI Taxonomy" id="1357400"/>
    <lineage>
        <taxon>Bacteria</taxon>
        <taxon>Pseudomonadati</taxon>
        <taxon>Campylobacterota</taxon>
        <taxon>Epsilonproteobacteria</taxon>
        <taxon>Campylobacterales</taxon>
        <taxon>Helicobacteraceae</taxon>
        <taxon>Helicobacter</taxon>
    </lineage>
</organism>
<feature type="transmembrane region" description="Helical" evidence="1">
    <location>
        <begin position="12"/>
        <end position="33"/>
    </location>
</feature>
<dbReference type="EMBL" id="AZJI01000004">
    <property type="protein sequence ID" value="ETD24244.1"/>
    <property type="molecule type" value="Genomic_DNA"/>
</dbReference>
<dbReference type="InterPro" id="IPR046118">
    <property type="entry name" value="DUF6115"/>
</dbReference>
<dbReference type="Proteomes" id="UP000018731">
    <property type="component" value="Unassembled WGS sequence"/>
</dbReference>
<protein>
    <recommendedName>
        <fullName evidence="4">Helix-turn-helix domain-containing protein</fullName>
    </recommendedName>
</protein>
<dbReference type="Pfam" id="PF19610">
    <property type="entry name" value="DUF6115"/>
    <property type="match status" value="1"/>
</dbReference>
<dbReference type="STRING" id="1357400.HMPREF2086_00994"/>
<keyword evidence="3" id="KW-1185">Reference proteome</keyword>
<sequence length="184" mass="20964">MKEMMLAIDQEMLFFCLVGVGFFVVCLFIYVVAKDRDTHKRLHRFEGAITSLAKEIYKTQKGVEKFEQEGNKIDFLNALDGGNHSEQGSSLQEKITSMNKKINELDKDIDMLKSHYDEKIISLENKLREYGHFTSGGGDIDEKKIIDMFQNGFSIDSIAKELRIGRGEVEFTLKLANISSPTIK</sequence>
<evidence type="ECO:0000256" key="1">
    <source>
        <dbReference type="SAM" id="Phobius"/>
    </source>
</evidence>
<name>V8CA49_9HELI</name>
<dbReference type="RefSeq" id="WP_023927720.1">
    <property type="nucleotide sequence ID" value="NZ_KI669454.1"/>
</dbReference>
<keyword evidence="1" id="KW-0812">Transmembrane</keyword>
<evidence type="ECO:0000313" key="3">
    <source>
        <dbReference type="Proteomes" id="UP000018731"/>
    </source>
</evidence>
<proteinExistence type="predicted"/>
<dbReference type="OrthoDB" id="5323038at2"/>
<reference evidence="2 3" key="1">
    <citation type="journal article" date="2014" name="Genome Announc.">
        <title>Draft genome sequences of six enterohepatic helicobacter species isolated from humans and one from rhesus macaques.</title>
        <authorList>
            <person name="Shen Z."/>
            <person name="Sheh A."/>
            <person name="Young S.K."/>
            <person name="Abouelliel A."/>
            <person name="Ward D.V."/>
            <person name="Earl A.M."/>
            <person name="Fox J.G."/>
        </authorList>
    </citation>
    <scope>NUCLEOTIDE SEQUENCE [LARGE SCALE GENOMIC DNA]</scope>
    <source>
        <strain evidence="2 3">MIT 99-5501</strain>
    </source>
</reference>
<dbReference type="AlphaFoldDB" id="V8CA49"/>
<evidence type="ECO:0000313" key="2">
    <source>
        <dbReference type="EMBL" id="ETD24244.1"/>
    </source>
</evidence>
<keyword evidence="1" id="KW-1133">Transmembrane helix</keyword>
<dbReference type="PATRIC" id="fig|1357400.3.peg.1359"/>
<dbReference type="HOGENOM" id="CLU_131967_0_0_7"/>
<evidence type="ECO:0008006" key="4">
    <source>
        <dbReference type="Google" id="ProtNLM"/>
    </source>
</evidence>